<dbReference type="VEuPathDB" id="FungiDB:BO97DRAFT_417386"/>
<dbReference type="RefSeq" id="XP_025547866.1">
    <property type="nucleotide sequence ID" value="XM_025696477.1"/>
</dbReference>
<keyword evidence="2" id="KW-1185">Reference proteome</keyword>
<organism evidence="1 2">
    <name type="scientific">Aspergillus homomorphus (strain CBS 101889)</name>
    <dbReference type="NCBI Taxonomy" id="1450537"/>
    <lineage>
        <taxon>Eukaryota</taxon>
        <taxon>Fungi</taxon>
        <taxon>Dikarya</taxon>
        <taxon>Ascomycota</taxon>
        <taxon>Pezizomycotina</taxon>
        <taxon>Eurotiomycetes</taxon>
        <taxon>Eurotiomycetidae</taxon>
        <taxon>Eurotiales</taxon>
        <taxon>Aspergillaceae</taxon>
        <taxon>Aspergillus</taxon>
        <taxon>Aspergillus subgen. Circumdati</taxon>
    </lineage>
</organism>
<name>A0A395HLA3_ASPHC</name>
<dbReference type="GeneID" id="37200766"/>
<dbReference type="AlphaFoldDB" id="A0A395HLA3"/>
<dbReference type="EMBL" id="KZ824310">
    <property type="protein sequence ID" value="RAL08712.1"/>
    <property type="molecule type" value="Genomic_DNA"/>
</dbReference>
<evidence type="ECO:0000313" key="2">
    <source>
        <dbReference type="Proteomes" id="UP000248961"/>
    </source>
</evidence>
<dbReference type="Proteomes" id="UP000248961">
    <property type="component" value="Unassembled WGS sequence"/>
</dbReference>
<proteinExistence type="predicted"/>
<evidence type="ECO:0000313" key="1">
    <source>
        <dbReference type="EMBL" id="RAL08712.1"/>
    </source>
</evidence>
<accession>A0A395HLA3</accession>
<sequence>MTATLVACPDVRLRQCPNQVYQTSMSSTQLTKLGSNHTDIKVQEASWSDARSAAVHPPASRSVSIQTLGSAGNPFSSSGLRGRLKSPTIVVQDLRFGLKIITKTVLQSDVLFTARWTWTIVRAVQTYTDPSLIQSVIEPTAIDTITTTTSTTITITIATRAASISARQKEFSGRNLWSHAMLWDLYETDVERTDKKEQKEVKKEE</sequence>
<reference evidence="1 2" key="1">
    <citation type="submission" date="2018-02" db="EMBL/GenBank/DDBJ databases">
        <title>The genomes of Aspergillus section Nigri reveals drivers in fungal speciation.</title>
        <authorList>
            <consortium name="DOE Joint Genome Institute"/>
            <person name="Vesth T.C."/>
            <person name="Nybo J."/>
            <person name="Theobald S."/>
            <person name="Brandl J."/>
            <person name="Frisvad J.C."/>
            <person name="Nielsen K.F."/>
            <person name="Lyhne E.K."/>
            <person name="Kogle M.E."/>
            <person name="Kuo A."/>
            <person name="Riley R."/>
            <person name="Clum A."/>
            <person name="Nolan M."/>
            <person name="Lipzen A."/>
            <person name="Salamov A."/>
            <person name="Henrissat B."/>
            <person name="Wiebenga A."/>
            <person name="De vries R.P."/>
            <person name="Grigoriev I.V."/>
            <person name="Mortensen U.H."/>
            <person name="Andersen M.R."/>
            <person name="Baker S.E."/>
        </authorList>
    </citation>
    <scope>NUCLEOTIDE SEQUENCE [LARGE SCALE GENOMIC DNA]</scope>
    <source>
        <strain evidence="1 2">CBS 101889</strain>
    </source>
</reference>
<protein>
    <submittedName>
        <fullName evidence="1">Uncharacterized protein</fullName>
    </submittedName>
</protein>
<gene>
    <name evidence="1" type="ORF">BO97DRAFT_417386</name>
</gene>